<dbReference type="InterPro" id="IPR016166">
    <property type="entry name" value="FAD-bd_PCMH"/>
</dbReference>
<proteinExistence type="predicted"/>
<evidence type="ECO:0000256" key="3">
    <source>
        <dbReference type="ARBA" id="ARBA00023002"/>
    </source>
</evidence>
<dbReference type="SUPFAM" id="SSF55447">
    <property type="entry name" value="CO dehydrogenase flavoprotein C-terminal domain-like"/>
    <property type="match status" value="1"/>
</dbReference>
<organism evidence="5 6">
    <name type="scientific">Candidatus Marsarchaeota G2 archaeon OSP_D</name>
    <dbReference type="NCBI Taxonomy" id="1978157"/>
    <lineage>
        <taxon>Archaea</taxon>
        <taxon>Candidatus Marsarchaeota</taxon>
        <taxon>Candidatus Marsarchaeota group 2</taxon>
    </lineage>
</organism>
<dbReference type="PANTHER" id="PTHR42659">
    <property type="entry name" value="XANTHINE DEHYDROGENASE SUBUNIT C-RELATED"/>
    <property type="match status" value="1"/>
</dbReference>
<dbReference type="InterPro" id="IPR036683">
    <property type="entry name" value="CO_DH_flav_C_dom_sf"/>
</dbReference>
<evidence type="ECO:0000313" key="6">
    <source>
        <dbReference type="Proteomes" id="UP000240322"/>
    </source>
</evidence>
<dbReference type="EMBL" id="NEXE01000058">
    <property type="protein sequence ID" value="PSN90484.1"/>
    <property type="molecule type" value="Genomic_DNA"/>
</dbReference>
<dbReference type="GO" id="GO:0016491">
    <property type="term" value="F:oxidoreductase activity"/>
    <property type="evidence" value="ECO:0007669"/>
    <property type="project" value="UniProtKB-KW"/>
</dbReference>
<dbReference type="SMART" id="SM01092">
    <property type="entry name" value="CO_deh_flav_C"/>
    <property type="match status" value="1"/>
</dbReference>
<evidence type="ECO:0000313" key="5">
    <source>
        <dbReference type="EMBL" id="PSN90484.1"/>
    </source>
</evidence>
<comment type="caution">
    <text evidence="5">The sequence shown here is derived from an EMBL/GenBank/DDBJ whole genome shotgun (WGS) entry which is preliminary data.</text>
</comment>
<name>A0A2R6AVT7_9ARCH</name>
<dbReference type="InterPro" id="IPR016169">
    <property type="entry name" value="FAD-bd_PCMH_sub2"/>
</dbReference>
<dbReference type="Gene3D" id="3.30.465.10">
    <property type="match status" value="1"/>
</dbReference>
<dbReference type="InterPro" id="IPR036318">
    <property type="entry name" value="FAD-bd_PCMH-like_sf"/>
</dbReference>
<keyword evidence="3" id="KW-0560">Oxidoreductase</keyword>
<dbReference type="InterPro" id="IPR005107">
    <property type="entry name" value="CO_DH_flav_C"/>
</dbReference>
<feature type="domain" description="FAD-binding PCMH-type" evidence="4">
    <location>
        <begin position="3"/>
        <end position="176"/>
    </location>
</feature>
<gene>
    <name evidence="5" type="ORF">B9Q03_06735</name>
</gene>
<dbReference type="PROSITE" id="PS51387">
    <property type="entry name" value="FAD_PCMH"/>
    <property type="match status" value="1"/>
</dbReference>
<dbReference type="Pfam" id="PF03450">
    <property type="entry name" value="CO_deh_flav_C"/>
    <property type="match status" value="1"/>
</dbReference>
<dbReference type="InterPro" id="IPR051312">
    <property type="entry name" value="Diverse_Substr_Oxidored"/>
</dbReference>
<dbReference type="Proteomes" id="UP000240322">
    <property type="component" value="Unassembled WGS sequence"/>
</dbReference>
<dbReference type="SUPFAM" id="SSF56176">
    <property type="entry name" value="FAD-binding/transporter-associated domain-like"/>
    <property type="match status" value="1"/>
</dbReference>
<protein>
    <recommendedName>
        <fullName evidence="4">FAD-binding PCMH-type domain-containing protein</fullName>
    </recommendedName>
</protein>
<keyword evidence="1" id="KW-0285">Flavoprotein</keyword>
<sequence length="286" mass="30734">MPFNIQSLEHYYSPRTVEEACSLLSSNQDFIPIAGGSAIYIFSAKGLLQDIRGLVSLSSLPLNGIHGSDAYVELGATVTHQELLESRLHMPTILREALLTIPKEVRSVGTVGGQLCTCFPNFDLNVALLALDAEIMVTGSDQVRREGIEKFFKGVLEPDLRPGEIVTGIMFPKKRNLLSGYSKSALTAHGFSLISVGVSLEVSGGFFEDARVAVGGTLNTCPVRLKSVEDALRGHPVTSETISEAAGLAHSEGALNVGTDHKSSSEYKRRLASVLIKRTILRVVGL</sequence>
<evidence type="ECO:0000259" key="4">
    <source>
        <dbReference type="PROSITE" id="PS51387"/>
    </source>
</evidence>
<dbReference type="Gene3D" id="3.30.390.50">
    <property type="entry name" value="CO dehydrogenase flavoprotein, C-terminal domain"/>
    <property type="match status" value="1"/>
</dbReference>
<dbReference type="Pfam" id="PF00941">
    <property type="entry name" value="FAD_binding_5"/>
    <property type="match status" value="1"/>
</dbReference>
<keyword evidence="2" id="KW-0274">FAD</keyword>
<evidence type="ECO:0000256" key="1">
    <source>
        <dbReference type="ARBA" id="ARBA00022630"/>
    </source>
</evidence>
<dbReference type="GO" id="GO:0071949">
    <property type="term" value="F:FAD binding"/>
    <property type="evidence" value="ECO:0007669"/>
    <property type="project" value="InterPro"/>
</dbReference>
<dbReference type="PANTHER" id="PTHR42659:SF2">
    <property type="entry name" value="XANTHINE DEHYDROGENASE SUBUNIT C-RELATED"/>
    <property type="match status" value="1"/>
</dbReference>
<dbReference type="AlphaFoldDB" id="A0A2R6AVT7"/>
<evidence type="ECO:0000256" key="2">
    <source>
        <dbReference type="ARBA" id="ARBA00022827"/>
    </source>
</evidence>
<accession>A0A2R6AVT7</accession>
<dbReference type="InterPro" id="IPR002346">
    <property type="entry name" value="Mopterin_DH_FAD-bd"/>
</dbReference>
<reference evidence="5 6" key="1">
    <citation type="submission" date="2017-04" db="EMBL/GenBank/DDBJ databases">
        <title>Novel microbial lineages endemic to geothermal iron-oxide mats fill important gaps in the evolutionary history of Archaea.</title>
        <authorList>
            <person name="Jay Z.J."/>
            <person name="Beam J.P."/>
            <person name="Dlakic M."/>
            <person name="Rusch D.B."/>
            <person name="Kozubal M.A."/>
            <person name="Inskeep W.P."/>
        </authorList>
    </citation>
    <scope>NUCLEOTIDE SEQUENCE [LARGE SCALE GENOMIC DNA]</scope>
    <source>
        <strain evidence="5">OSP_D</strain>
    </source>
</reference>